<gene>
    <name evidence="1" type="ORF">KFK14_17325</name>
</gene>
<evidence type="ECO:0008006" key="3">
    <source>
        <dbReference type="Google" id="ProtNLM"/>
    </source>
</evidence>
<dbReference type="KEGG" id="spph:KFK14_17325"/>
<dbReference type="EMBL" id="CP073910">
    <property type="protein sequence ID" value="QUT04781.1"/>
    <property type="molecule type" value="Genomic_DNA"/>
</dbReference>
<dbReference type="Proteomes" id="UP000681425">
    <property type="component" value="Chromosome"/>
</dbReference>
<dbReference type="RefSeq" id="WP_212608525.1">
    <property type="nucleotide sequence ID" value="NZ_CP073910.1"/>
</dbReference>
<protein>
    <recommendedName>
        <fullName evidence="3">STAS/SEC14 domain-containing protein</fullName>
    </recommendedName>
</protein>
<evidence type="ECO:0000313" key="2">
    <source>
        <dbReference type="Proteomes" id="UP000681425"/>
    </source>
</evidence>
<accession>A0A975Q0M9</accession>
<reference evidence="1" key="1">
    <citation type="submission" date="2021-04" db="EMBL/GenBank/DDBJ databases">
        <title>Isolation of p-tert-butylphenol degrading bacteria Sphingobium phenoxybenzoativorans Tas13 from active sludge.</title>
        <authorList>
            <person name="Li Y."/>
        </authorList>
    </citation>
    <scope>NUCLEOTIDE SEQUENCE</scope>
    <source>
        <strain evidence="1">Tas13</strain>
    </source>
</reference>
<keyword evidence="2" id="KW-1185">Reference proteome</keyword>
<name>A0A975Q0M9_9SPHN</name>
<organism evidence="1 2">
    <name type="scientific">Sphingobium phenoxybenzoativorans</name>
    <dbReference type="NCBI Taxonomy" id="1592790"/>
    <lineage>
        <taxon>Bacteria</taxon>
        <taxon>Pseudomonadati</taxon>
        <taxon>Pseudomonadota</taxon>
        <taxon>Alphaproteobacteria</taxon>
        <taxon>Sphingomonadales</taxon>
        <taxon>Sphingomonadaceae</taxon>
        <taxon>Sphingobium</taxon>
    </lineage>
</organism>
<evidence type="ECO:0000313" key="1">
    <source>
        <dbReference type="EMBL" id="QUT04781.1"/>
    </source>
</evidence>
<dbReference type="AlphaFoldDB" id="A0A975Q0M9"/>
<sequence>MFHITHDPRTNVLRITVKGFWNPADVPELAKGIDASLREIGDDFDAIVESFDFPVQANDVADLLTAVMRGGMARTSGRAAVVVGSLLNRAQAERTLVHPRVRIFMTMEEAEAWLALPAQDADISPISSSRT</sequence>
<proteinExistence type="predicted"/>